<dbReference type="AlphaFoldDB" id="A0A0A9AEN5"/>
<name>A0A0A9AEN5_ARUDO</name>
<dbReference type="EMBL" id="GBRH01250465">
    <property type="protein sequence ID" value="JAD47430.1"/>
    <property type="molecule type" value="Transcribed_RNA"/>
</dbReference>
<accession>A0A0A9AEN5</accession>
<protein>
    <submittedName>
        <fullName evidence="1">Uncharacterized protein</fullName>
    </submittedName>
</protein>
<sequence length="67" mass="7958">MKSCEDLQELQHKMQPTYKKGWVLRQCSFSRESLQILNNVKYLSVISEGYILKDMCFRSNIMHLFAV</sequence>
<reference evidence="1" key="1">
    <citation type="submission" date="2014-09" db="EMBL/GenBank/DDBJ databases">
        <authorList>
            <person name="Magalhaes I.L.F."/>
            <person name="Oliveira U."/>
            <person name="Santos F.R."/>
            <person name="Vidigal T.H.D.A."/>
            <person name="Brescovit A.D."/>
            <person name="Santos A.J."/>
        </authorList>
    </citation>
    <scope>NUCLEOTIDE SEQUENCE</scope>
    <source>
        <tissue evidence="1">Shoot tissue taken approximately 20 cm above the soil surface</tissue>
    </source>
</reference>
<organism evidence="1">
    <name type="scientific">Arundo donax</name>
    <name type="common">Giant reed</name>
    <name type="synonym">Donax arundinaceus</name>
    <dbReference type="NCBI Taxonomy" id="35708"/>
    <lineage>
        <taxon>Eukaryota</taxon>
        <taxon>Viridiplantae</taxon>
        <taxon>Streptophyta</taxon>
        <taxon>Embryophyta</taxon>
        <taxon>Tracheophyta</taxon>
        <taxon>Spermatophyta</taxon>
        <taxon>Magnoliopsida</taxon>
        <taxon>Liliopsida</taxon>
        <taxon>Poales</taxon>
        <taxon>Poaceae</taxon>
        <taxon>PACMAD clade</taxon>
        <taxon>Arundinoideae</taxon>
        <taxon>Arundineae</taxon>
        <taxon>Arundo</taxon>
    </lineage>
</organism>
<reference evidence="1" key="2">
    <citation type="journal article" date="2015" name="Data Brief">
        <title>Shoot transcriptome of the giant reed, Arundo donax.</title>
        <authorList>
            <person name="Barrero R.A."/>
            <person name="Guerrero F.D."/>
            <person name="Moolhuijzen P."/>
            <person name="Goolsby J.A."/>
            <person name="Tidwell J."/>
            <person name="Bellgard S.E."/>
            <person name="Bellgard M.I."/>
        </authorList>
    </citation>
    <scope>NUCLEOTIDE SEQUENCE</scope>
    <source>
        <tissue evidence="1">Shoot tissue taken approximately 20 cm above the soil surface</tissue>
    </source>
</reference>
<proteinExistence type="predicted"/>
<evidence type="ECO:0000313" key="1">
    <source>
        <dbReference type="EMBL" id="JAD47430.1"/>
    </source>
</evidence>